<evidence type="ECO:0000256" key="1">
    <source>
        <dbReference type="ARBA" id="ARBA00006382"/>
    </source>
</evidence>
<keyword evidence="2" id="KW-0560">Oxidoreductase</keyword>
<gene>
    <name evidence="4" type="ORF">JYU14_00850</name>
</gene>
<dbReference type="PANTHER" id="PTHR11606:SF39">
    <property type="entry name" value="GLUTAMATE_PHENYLALANINE_LEUCINE_VALINE_L-TRYPTOPHAN DEHYDROGENASE C-TERMINAL DOMAIN-CONTAINING PROTEIN"/>
    <property type="match status" value="1"/>
</dbReference>
<sequence length="1023" mass="117542">MAADEVGSKKSKEGCAKFKSVIERELCDFEIYYDWLEKAMPAAFFEEVNEEELLLIVHALMGFEPLEFFAAIKQRRKAAVLCLDTPDADVRILNKFRAAGIKNYLSYVSSIPLPNQAVDSCLRIGMIYFTEAVETVDKPFSKEAEIELRTLVMQRNPQLTEEEFQQRVDSMNRRFLRSLPMDRLVLAWEMFFRAQTRDHCQYEVRYNEDWKKTGMPSVQIVFAWRNTPKYNFLQRLTQVVYRHGLVMQRLNATYTDPYSPKSVLIMAIGLHGTNNKAAWDAADIADFLKELVLLKYFPGSDSIEKIFVDTGMITGNQANFLRCTVDFVHQLLVHDDPFLYSLENVEEACCRHPEITVALCRAFEAKFHPDRQDIEQYQSLQEEFLGLVCRIDTGHEINDVRRRNVLEQAMHFVQYMLKTNFYRNNKTSLSFRLDPAYLDAVPFDRPSKFPELPYAIFFIKGMHFISFHVRFKDLARGGVRTVLPERMEQMVAERIDVFQECYNLAYTQHKKNKDIPEGGAKALIFLEPYERLDTDTLILKKELEVGGASSEEVDEKIDRFRREQQVEFIHQSQRAFVSGLLTLVNCEEDGTLKAKHVVDYWKKPEYVYLGPDEKMSDTVIQWIAHFSKQYGYRPGGAFISGKPDIGINHKEYGVTSLGVDVYMHEGLKYLSIDPKKDPFTVKMTGGPNGDVAGNQIRNLYKHCPNTAKIVALRDGSGTIRDLEGLDLVELLKMSKERRSICEYPVSKLSEGSFLLNTRKKREADAYSQQTLCWRKHKGRVVEDWLSGNEMNRLLRNNVHEVPVDVFIPGGGRPRTVNDSNVHEFLTEAQAPTAKLIVEGANLYFSTWARVEIEKKGAVIVKDSSANKCGVICSSYEIICGLTLSDAEFMEHKSLLVEQILDILRKRAMDEAQLMFSTYKEEGGSMIAISDEISHKINMFTDQLLEYLGPIKLSNKKKDPLIRCFLNYCPALLADKYSDRMLKELPDIHKKAVIASYLAATLVYKRGLQWWPTIVDVLPIILSV</sequence>
<dbReference type="Pfam" id="PF05088">
    <property type="entry name" value="Bac_GDH_CD"/>
    <property type="match status" value="1"/>
</dbReference>
<reference evidence="4 5" key="1">
    <citation type="submission" date="2021-02" db="EMBL/GenBank/DDBJ databases">
        <title>Activity-based single-cell genomes from oceanic crustal fluid captures similar information to metagenomic and metatranscriptomic surveys with orders of magnitude less sampling.</title>
        <authorList>
            <person name="D'Angelo T.S."/>
            <person name="Orcutt B.N."/>
        </authorList>
    </citation>
    <scope>NUCLEOTIDE SEQUENCE [LARGE SCALE GENOMIC DNA]</scope>
    <source>
        <strain evidence="4">AH-315-G07</strain>
    </source>
</reference>
<dbReference type="InterPro" id="IPR006096">
    <property type="entry name" value="Glu/Leu/Phe/Val/Trp_DH_C"/>
</dbReference>
<name>A0ABS3AQR0_9BACT</name>
<proteinExistence type="inferred from homology"/>
<comment type="similarity">
    <text evidence="1">Belongs to the Glu/Leu/Phe/Val dehydrogenases family.</text>
</comment>
<dbReference type="SUPFAM" id="SSF53223">
    <property type="entry name" value="Aminoacid dehydrogenase-like, N-terminal domain"/>
    <property type="match status" value="1"/>
</dbReference>
<evidence type="ECO:0000259" key="3">
    <source>
        <dbReference type="SMART" id="SM00839"/>
    </source>
</evidence>
<dbReference type="InterPro" id="IPR046346">
    <property type="entry name" value="Aminoacid_DH-like_N_sf"/>
</dbReference>
<evidence type="ECO:0000313" key="5">
    <source>
        <dbReference type="Proteomes" id="UP000722121"/>
    </source>
</evidence>
<dbReference type="SMART" id="SM00839">
    <property type="entry name" value="ELFV_dehydrog"/>
    <property type="match status" value="1"/>
</dbReference>
<dbReference type="Proteomes" id="UP000722121">
    <property type="component" value="Unassembled WGS sequence"/>
</dbReference>
<dbReference type="InterPro" id="IPR036291">
    <property type="entry name" value="NAD(P)-bd_dom_sf"/>
</dbReference>
<feature type="domain" description="Glutamate/phenylalanine/leucine/valine/L-tryptophan dehydrogenase C-terminal" evidence="3">
    <location>
        <begin position="646"/>
        <end position="944"/>
    </location>
</feature>
<organism evidence="4 5">
    <name type="scientific">Simkania negevensis</name>
    <dbReference type="NCBI Taxonomy" id="83561"/>
    <lineage>
        <taxon>Bacteria</taxon>
        <taxon>Pseudomonadati</taxon>
        <taxon>Chlamydiota</taxon>
        <taxon>Chlamydiia</taxon>
        <taxon>Parachlamydiales</taxon>
        <taxon>Simkaniaceae</taxon>
        <taxon>Simkania</taxon>
    </lineage>
</organism>
<comment type="caution">
    <text evidence="4">The sequence shown here is derived from an EMBL/GenBank/DDBJ whole genome shotgun (WGS) entry which is preliminary data.</text>
</comment>
<dbReference type="InterPro" id="IPR028971">
    <property type="entry name" value="NAD-GDH_cat"/>
</dbReference>
<protein>
    <submittedName>
        <fullName evidence="4">NAD-glutamate dehydrogenase</fullName>
    </submittedName>
</protein>
<dbReference type="PANTHER" id="PTHR11606">
    <property type="entry name" value="GLUTAMATE DEHYDROGENASE"/>
    <property type="match status" value="1"/>
</dbReference>
<dbReference type="EMBL" id="JAFITR010000011">
    <property type="protein sequence ID" value="MBN4066616.1"/>
    <property type="molecule type" value="Genomic_DNA"/>
</dbReference>
<evidence type="ECO:0000313" key="4">
    <source>
        <dbReference type="EMBL" id="MBN4066616.1"/>
    </source>
</evidence>
<dbReference type="SUPFAM" id="SSF51735">
    <property type="entry name" value="NAD(P)-binding Rossmann-fold domains"/>
    <property type="match status" value="1"/>
</dbReference>
<keyword evidence="5" id="KW-1185">Reference proteome</keyword>
<evidence type="ECO:0000256" key="2">
    <source>
        <dbReference type="ARBA" id="ARBA00023002"/>
    </source>
</evidence>
<dbReference type="Pfam" id="PF00208">
    <property type="entry name" value="ELFV_dehydrog"/>
    <property type="match status" value="1"/>
</dbReference>
<accession>A0ABS3AQR0</accession>
<dbReference type="Gene3D" id="3.40.50.720">
    <property type="entry name" value="NAD(P)-binding Rossmann-like Domain"/>
    <property type="match status" value="1"/>
</dbReference>